<keyword evidence="7" id="KW-1185">Reference proteome</keyword>
<dbReference type="InterPro" id="IPR051010">
    <property type="entry name" value="BCAA_transport"/>
</dbReference>
<keyword evidence="3" id="KW-0813">Transport</keyword>
<dbReference type="CDD" id="cd06268">
    <property type="entry name" value="PBP1_ABC_transporter_LIVBP-like"/>
    <property type="match status" value="1"/>
</dbReference>
<dbReference type="Proteomes" id="UP001597327">
    <property type="component" value="Unassembled WGS sequence"/>
</dbReference>
<comment type="similarity">
    <text evidence="1">Belongs to the leucine-binding protein family.</text>
</comment>
<reference evidence="7" key="1">
    <citation type="journal article" date="2019" name="Int. J. Syst. Evol. Microbiol.">
        <title>The Global Catalogue of Microorganisms (GCM) 10K type strain sequencing project: providing services to taxonomists for standard genome sequencing and annotation.</title>
        <authorList>
            <consortium name="The Broad Institute Genomics Platform"/>
            <consortium name="The Broad Institute Genome Sequencing Center for Infectious Disease"/>
            <person name="Wu L."/>
            <person name="Ma J."/>
        </authorList>
    </citation>
    <scope>NUCLEOTIDE SEQUENCE [LARGE SCALE GENOMIC DNA]</scope>
    <source>
        <strain evidence="7">JCM 3369</strain>
    </source>
</reference>
<evidence type="ECO:0000259" key="5">
    <source>
        <dbReference type="Pfam" id="PF13458"/>
    </source>
</evidence>
<comment type="caution">
    <text evidence="6">The sequence shown here is derived from an EMBL/GenBank/DDBJ whole genome shotgun (WGS) entry which is preliminary data.</text>
</comment>
<gene>
    <name evidence="6" type="ORF">ACFSC7_11080</name>
</gene>
<dbReference type="InterPro" id="IPR028081">
    <property type="entry name" value="Leu-bd"/>
</dbReference>
<sequence>MSVTKGSHRILCCGALLFCLAAFSANTALALEVRAALLRVDTTGSLPISRLDLPPEDLGIAGGRLGTEDNQTTGRFTDTTYTLETRVVAPEAAVEALDELLGQGIGLVAVMADGATVAELARRAGERAVILNASAPDDDLRSEACAANLLHVAPSRAMLADALVQFLVWKKWPRIFLIHGSHPADLALAESYRRAARKFGAKIVEERVFEDTGGARRTDSGHVLVQRQIPVFTQRAEDHDVVVAADESDVFAPYLPYHTWDPRPVAGSAGLTPVSWTWAHEAWGATQFQRRFEKLNGRPMRPQDYQAWLAMRVIGEAVTRTGSNDPARLRDYVLSDGFELAAFKGQKVTFRPWNGQMRQPILLTNLHLTVSVSPQDGFLHQTSPLDTLGLDRPESGCTAFKEIRP</sequence>
<dbReference type="InterPro" id="IPR028082">
    <property type="entry name" value="Peripla_BP_I"/>
</dbReference>
<dbReference type="PANTHER" id="PTHR30483:SF6">
    <property type="entry name" value="PERIPLASMIC BINDING PROTEIN OF ABC TRANSPORTER FOR NATURAL AMINO ACIDS"/>
    <property type="match status" value="1"/>
</dbReference>
<dbReference type="Pfam" id="PF13458">
    <property type="entry name" value="Peripla_BP_6"/>
    <property type="match status" value="1"/>
</dbReference>
<proteinExistence type="inferred from homology"/>
<keyword evidence="3" id="KW-0029">Amino-acid transport</keyword>
<feature type="chain" id="PRO_5047226869" evidence="4">
    <location>
        <begin position="31"/>
        <end position="405"/>
    </location>
</feature>
<dbReference type="Gene3D" id="3.40.50.2300">
    <property type="match status" value="3"/>
</dbReference>
<evidence type="ECO:0000313" key="6">
    <source>
        <dbReference type="EMBL" id="MFD1696059.1"/>
    </source>
</evidence>
<dbReference type="SUPFAM" id="SSF53822">
    <property type="entry name" value="Periplasmic binding protein-like I"/>
    <property type="match status" value="1"/>
</dbReference>
<feature type="signal peptide" evidence="4">
    <location>
        <begin position="1"/>
        <end position="30"/>
    </location>
</feature>
<dbReference type="NCBIfam" id="TIGR03863">
    <property type="entry name" value="PQQ_ABC_bind"/>
    <property type="match status" value="1"/>
</dbReference>
<evidence type="ECO:0000256" key="1">
    <source>
        <dbReference type="ARBA" id="ARBA00010062"/>
    </source>
</evidence>
<protein>
    <submittedName>
        <fullName evidence="6">ABC transporter substrate-binding protein</fullName>
    </submittedName>
</protein>
<accession>A0ABW4JWJ0</accession>
<evidence type="ECO:0000313" key="7">
    <source>
        <dbReference type="Proteomes" id="UP001597327"/>
    </source>
</evidence>
<name>A0ABW4JWJ0_9HYPH</name>
<dbReference type="PANTHER" id="PTHR30483">
    <property type="entry name" value="LEUCINE-SPECIFIC-BINDING PROTEIN"/>
    <property type="match status" value="1"/>
</dbReference>
<keyword evidence="2 4" id="KW-0732">Signal</keyword>
<evidence type="ECO:0000256" key="3">
    <source>
        <dbReference type="ARBA" id="ARBA00022970"/>
    </source>
</evidence>
<organism evidence="6 7">
    <name type="scientific">Roseibium aestuarii</name>
    <dbReference type="NCBI Taxonomy" id="2600299"/>
    <lineage>
        <taxon>Bacteria</taxon>
        <taxon>Pseudomonadati</taxon>
        <taxon>Pseudomonadota</taxon>
        <taxon>Alphaproteobacteria</taxon>
        <taxon>Hyphomicrobiales</taxon>
        <taxon>Stappiaceae</taxon>
        <taxon>Roseibium</taxon>
    </lineage>
</organism>
<feature type="domain" description="Leucine-binding protein" evidence="5">
    <location>
        <begin position="90"/>
        <end position="210"/>
    </location>
</feature>
<dbReference type="RefSeq" id="WP_149893028.1">
    <property type="nucleotide sequence ID" value="NZ_JBHUFA010000004.1"/>
</dbReference>
<dbReference type="EMBL" id="JBHUFA010000004">
    <property type="protein sequence ID" value="MFD1696059.1"/>
    <property type="molecule type" value="Genomic_DNA"/>
</dbReference>
<evidence type="ECO:0000256" key="4">
    <source>
        <dbReference type="SAM" id="SignalP"/>
    </source>
</evidence>
<dbReference type="InterPro" id="IPR022478">
    <property type="entry name" value="ABC_transptr_sub-bd_PQQ"/>
</dbReference>
<evidence type="ECO:0000256" key="2">
    <source>
        <dbReference type="ARBA" id="ARBA00022729"/>
    </source>
</evidence>